<name>A0A084IHD6_SALHC</name>
<organism evidence="1 2">
    <name type="scientific">Salinisphaera hydrothermalis (strain C41B8)</name>
    <dbReference type="NCBI Taxonomy" id="1304275"/>
    <lineage>
        <taxon>Bacteria</taxon>
        <taxon>Pseudomonadati</taxon>
        <taxon>Pseudomonadota</taxon>
        <taxon>Gammaproteobacteria</taxon>
        <taxon>Salinisphaerales</taxon>
        <taxon>Salinisphaeraceae</taxon>
        <taxon>Salinisphaera</taxon>
    </lineage>
</organism>
<evidence type="ECO:0008006" key="3">
    <source>
        <dbReference type="Google" id="ProtNLM"/>
    </source>
</evidence>
<keyword evidence="2" id="KW-1185">Reference proteome</keyword>
<evidence type="ECO:0000313" key="1">
    <source>
        <dbReference type="EMBL" id="KEZ76120.1"/>
    </source>
</evidence>
<dbReference type="PROSITE" id="PS51257">
    <property type="entry name" value="PROKAR_LIPOPROTEIN"/>
    <property type="match status" value="1"/>
</dbReference>
<gene>
    <name evidence="1" type="ORF">C41B8_16639</name>
</gene>
<dbReference type="RefSeq" id="WP_037340776.1">
    <property type="nucleotide sequence ID" value="NZ_APNK01000039.1"/>
</dbReference>
<dbReference type="EMBL" id="APNK01000039">
    <property type="protein sequence ID" value="KEZ76120.1"/>
    <property type="molecule type" value="Genomic_DNA"/>
</dbReference>
<proteinExistence type="predicted"/>
<sequence length="116" mass="11756">MKSLVLSAAGLGLVIAGLSGCQQNASRSDASLDQAKLCQVDTWKPVTVANSCEPGQKVVFRPSKSAADDAPVLFAAANCDMRYAVAVTPVGATCIYKPIRSAGKLGAPAADNGSSS</sequence>
<dbReference type="OrthoDB" id="7064820at2"/>
<comment type="caution">
    <text evidence="1">The sequence shown here is derived from an EMBL/GenBank/DDBJ whole genome shotgun (WGS) entry which is preliminary data.</text>
</comment>
<evidence type="ECO:0000313" key="2">
    <source>
        <dbReference type="Proteomes" id="UP000028302"/>
    </source>
</evidence>
<dbReference type="AlphaFoldDB" id="A0A084IHD6"/>
<accession>A0A084IHD6</accession>
<protein>
    <recommendedName>
        <fullName evidence="3">Lipoprotein</fullName>
    </recommendedName>
</protein>
<dbReference type="Proteomes" id="UP000028302">
    <property type="component" value="Unassembled WGS sequence"/>
</dbReference>
<reference evidence="1 2" key="1">
    <citation type="submission" date="2013-03" db="EMBL/GenBank/DDBJ databases">
        <title>Salinisphaera hydrothermalis C41B8 Genome Sequencing.</title>
        <authorList>
            <person name="Li C."/>
            <person name="Lai Q."/>
            <person name="Shao Z."/>
        </authorList>
    </citation>
    <scope>NUCLEOTIDE SEQUENCE [LARGE SCALE GENOMIC DNA]</scope>
    <source>
        <strain evidence="1 2">C41B8</strain>
    </source>
</reference>